<evidence type="ECO:0000256" key="3">
    <source>
        <dbReference type="ARBA" id="ARBA00020653"/>
    </source>
</evidence>
<keyword evidence="4" id="KW-0479">Metal-binding</keyword>
<comment type="caution">
    <text evidence="11">The sequence shown here is derived from an EMBL/GenBank/DDBJ whole genome shotgun (WGS) entry which is preliminary data.</text>
</comment>
<dbReference type="Proteomes" id="UP001597282">
    <property type="component" value="Unassembled WGS sequence"/>
</dbReference>
<keyword evidence="12" id="KW-1185">Reference proteome</keyword>
<dbReference type="PANTHER" id="PTHR11236:SF48">
    <property type="entry name" value="ISOCHORISMATE SYNTHASE MENF"/>
    <property type="match status" value="1"/>
</dbReference>
<evidence type="ECO:0000259" key="9">
    <source>
        <dbReference type="Pfam" id="PF00425"/>
    </source>
</evidence>
<evidence type="ECO:0000259" key="10">
    <source>
        <dbReference type="Pfam" id="PF04715"/>
    </source>
</evidence>
<dbReference type="PRINTS" id="PR00095">
    <property type="entry name" value="ANTSNTHASEI"/>
</dbReference>
<comment type="subunit">
    <text evidence="2">Heterotetramer consisting of two non-identical subunits: a beta subunit (TrpG) and a large alpha subunit (TrpE).</text>
</comment>
<evidence type="ECO:0000256" key="2">
    <source>
        <dbReference type="ARBA" id="ARBA00011575"/>
    </source>
</evidence>
<dbReference type="Gene3D" id="3.60.120.10">
    <property type="entry name" value="Anthranilate synthase"/>
    <property type="match status" value="1"/>
</dbReference>
<dbReference type="InterPro" id="IPR015890">
    <property type="entry name" value="Chorismate_C"/>
</dbReference>
<dbReference type="Pfam" id="PF04715">
    <property type="entry name" value="Anth_synt_I_N"/>
    <property type="match status" value="1"/>
</dbReference>
<dbReference type="InterPro" id="IPR005801">
    <property type="entry name" value="ADC_synthase"/>
</dbReference>
<feature type="domain" description="Chorismate-utilising enzyme C-terminal" evidence="9">
    <location>
        <begin position="232"/>
        <end position="485"/>
    </location>
</feature>
<evidence type="ECO:0000313" key="11">
    <source>
        <dbReference type="EMBL" id="MFD1427760.1"/>
    </source>
</evidence>
<reference evidence="12" key="1">
    <citation type="journal article" date="2019" name="Int. J. Syst. Evol. Microbiol.">
        <title>The Global Catalogue of Microorganisms (GCM) 10K type strain sequencing project: providing services to taxonomists for standard genome sequencing and annotation.</title>
        <authorList>
            <consortium name="The Broad Institute Genomics Platform"/>
            <consortium name="The Broad Institute Genome Sequencing Center for Infectious Disease"/>
            <person name="Wu L."/>
            <person name="Ma J."/>
        </authorList>
    </citation>
    <scope>NUCLEOTIDE SEQUENCE [LARGE SCALE GENOMIC DNA]</scope>
    <source>
        <strain evidence="12">S1</strain>
    </source>
</reference>
<organism evidence="11 12">
    <name type="scientific">Kroppenstedtia sanguinis</name>
    <dbReference type="NCBI Taxonomy" id="1380684"/>
    <lineage>
        <taxon>Bacteria</taxon>
        <taxon>Bacillati</taxon>
        <taxon>Bacillota</taxon>
        <taxon>Bacilli</taxon>
        <taxon>Bacillales</taxon>
        <taxon>Thermoactinomycetaceae</taxon>
        <taxon>Kroppenstedtia</taxon>
    </lineage>
</organism>
<feature type="domain" description="Anthranilate synthase component I N-terminal" evidence="10">
    <location>
        <begin position="28"/>
        <end position="165"/>
    </location>
</feature>
<proteinExistence type="predicted"/>
<gene>
    <name evidence="11" type="ORF">ACFQ4Y_12685</name>
</gene>
<name>A0ABW4CDV2_9BACL</name>
<comment type="cofactor">
    <cofactor evidence="1">
        <name>Mg(2+)</name>
        <dbReference type="ChEBI" id="CHEBI:18420"/>
    </cofactor>
</comment>
<dbReference type="InterPro" id="IPR006805">
    <property type="entry name" value="Anth_synth_I_N"/>
</dbReference>
<evidence type="ECO:0000256" key="7">
    <source>
        <dbReference type="ARBA" id="ARBA00025634"/>
    </source>
</evidence>
<dbReference type="SUPFAM" id="SSF56322">
    <property type="entry name" value="ADC synthase"/>
    <property type="match status" value="1"/>
</dbReference>
<evidence type="ECO:0000313" key="12">
    <source>
        <dbReference type="Proteomes" id="UP001597282"/>
    </source>
</evidence>
<evidence type="ECO:0000256" key="4">
    <source>
        <dbReference type="ARBA" id="ARBA00022723"/>
    </source>
</evidence>
<dbReference type="EMBL" id="JBHTNU010000013">
    <property type="protein sequence ID" value="MFD1427760.1"/>
    <property type="molecule type" value="Genomic_DNA"/>
</dbReference>
<protein>
    <recommendedName>
        <fullName evidence="3">Anthranilate synthase component 1</fullName>
    </recommendedName>
</protein>
<evidence type="ECO:0000256" key="8">
    <source>
        <dbReference type="ARBA" id="ARBA00047683"/>
    </source>
</evidence>
<keyword evidence="6" id="KW-0456">Lyase</keyword>
<accession>A0ABW4CDV2</accession>
<dbReference type="InterPro" id="IPR019999">
    <property type="entry name" value="Anth_synth_I-like"/>
</dbReference>
<keyword evidence="5" id="KW-0460">Magnesium</keyword>
<evidence type="ECO:0000256" key="5">
    <source>
        <dbReference type="ARBA" id="ARBA00022842"/>
    </source>
</evidence>
<dbReference type="PANTHER" id="PTHR11236">
    <property type="entry name" value="AMINOBENZOATE/ANTHRANILATE SYNTHASE"/>
    <property type="match status" value="1"/>
</dbReference>
<evidence type="ECO:0000256" key="6">
    <source>
        <dbReference type="ARBA" id="ARBA00023239"/>
    </source>
</evidence>
<evidence type="ECO:0000256" key="1">
    <source>
        <dbReference type="ARBA" id="ARBA00001946"/>
    </source>
</evidence>
<dbReference type="RefSeq" id="WP_380166028.1">
    <property type="nucleotide sequence ID" value="NZ_JBHTNU010000013.1"/>
</dbReference>
<dbReference type="Pfam" id="PF00425">
    <property type="entry name" value="Chorismate_bind"/>
    <property type="match status" value="1"/>
</dbReference>
<comment type="function">
    <text evidence="7">Part of a heterotetrameric complex that catalyzes the two-step biosynthesis of anthranilate, an intermediate in the biosynthesis of L-tryptophan. In the first step, the glutamine-binding beta subunit (TrpG) of anthranilate synthase (AS) provides the glutamine amidotransferase activity which generates ammonia as a substrate that, along with chorismate, is used in the second step, catalyzed by the large alpha subunit of AS (TrpE) to produce anthranilate. In the absence of TrpG, TrpE can synthesize anthranilate directly from chorismate and high concentrations of ammonia.</text>
</comment>
<comment type="catalytic activity">
    <reaction evidence="8">
        <text>chorismate + L-glutamine = anthranilate + pyruvate + L-glutamate + H(+)</text>
        <dbReference type="Rhea" id="RHEA:21732"/>
        <dbReference type="ChEBI" id="CHEBI:15361"/>
        <dbReference type="ChEBI" id="CHEBI:15378"/>
        <dbReference type="ChEBI" id="CHEBI:16567"/>
        <dbReference type="ChEBI" id="CHEBI:29748"/>
        <dbReference type="ChEBI" id="CHEBI:29985"/>
        <dbReference type="ChEBI" id="CHEBI:58359"/>
        <dbReference type="EC" id="4.1.3.27"/>
    </reaction>
</comment>
<sequence length="505" mass="56838">MYTPTLDEVRAYAPRFSTIPICKTVFADLETPISLHRRLGERPYSFLLESAENKGRRGRYSFIGADPLLVFQSTGHQVTITEKGRERTFATEDPFQVVKELLQKYRSPRYLGYPPFLGGAVGYVGYDAVALQEPTLLRKEPPRSRDLHLMFCDRLIIVDHLRQEWIWVIHLHVNPEMTPEMLDRAYEETLAELDRWMEEVLSREPSFTPLPIAEAVGEVDFDCDPMISNLSKEEYCDRVLRGLEAIRQGDLFQVVPSQRWEWRNPPPAPEVYRVLRLLNPSPYMYCLTLGDEAVVGASPELLVRVSDGKIETRPIAGTRPRGRDEAEDAALAAELLKDEKERAEHDMLVDLSRQDLGKVSKSGSVQVTEAMTVERYSHVMHLVSHVTGELREGVDPLEGFQACFPAGTVSGAPKNRALAKIAELEEESRGVYAGAIGYFSFNGSLDSCITIRTIHFQKDSALIQAGAGVVDGSVPEREYEESRNKARGLIRALALTEGLFKPMGR</sequence>